<dbReference type="EMBL" id="JACHBW010000027">
    <property type="protein sequence ID" value="MBB6106525.1"/>
    <property type="molecule type" value="Genomic_DNA"/>
</dbReference>
<dbReference type="AlphaFoldDB" id="A0A7W9U5V2"/>
<dbReference type="GO" id="GO:0003677">
    <property type="term" value="F:DNA binding"/>
    <property type="evidence" value="ECO:0007669"/>
    <property type="project" value="InterPro"/>
</dbReference>
<organism evidence="3 4">
    <name type="scientific">Paraburkholderia bannensis</name>
    <dbReference type="NCBI Taxonomy" id="765414"/>
    <lineage>
        <taxon>Bacteria</taxon>
        <taxon>Pseudomonadati</taxon>
        <taxon>Pseudomonadota</taxon>
        <taxon>Betaproteobacteria</taxon>
        <taxon>Burkholderiales</taxon>
        <taxon>Burkholderiaceae</taxon>
        <taxon>Paraburkholderia</taxon>
    </lineage>
</organism>
<dbReference type="Gene3D" id="1.10.443.10">
    <property type="entry name" value="Intergrase catalytic core"/>
    <property type="match status" value="1"/>
</dbReference>
<dbReference type="InterPro" id="IPR013762">
    <property type="entry name" value="Integrase-like_cat_sf"/>
</dbReference>
<keyword evidence="1" id="KW-0233">DNA recombination</keyword>
<dbReference type="PROSITE" id="PS51898">
    <property type="entry name" value="TYR_RECOMBINASE"/>
    <property type="match status" value="1"/>
</dbReference>
<keyword evidence="4" id="KW-1185">Reference proteome</keyword>
<evidence type="ECO:0000259" key="2">
    <source>
        <dbReference type="PROSITE" id="PS51898"/>
    </source>
</evidence>
<evidence type="ECO:0000256" key="1">
    <source>
        <dbReference type="ARBA" id="ARBA00023172"/>
    </source>
</evidence>
<evidence type="ECO:0000313" key="4">
    <source>
        <dbReference type="Proteomes" id="UP000571554"/>
    </source>
</evidence>
<protein>
    <submittedName>
        <fullName evidence="3">Site-specific recombinase XerD</fullName>
    </submittedName>
</protein>
<dbReference type="RefSeq" id="WP_311735610.1">
    <property type="nucleotide sequence ID" value="NZ_JACHBW010000027.1"/>
</dbReference>
<dbReference type="InterPro" id="IPR002104">
    <property type="entry name" value="Integrase_catalytic"/>
</dbReference>
<dbReference type="SUPFAM" id="SSF56349">
    <property type="entry name" value="DNA breaking-rejoining enzymes"/>
    <property type="match status" value="1"/>
</dbReference>
<proteinExistence type="predicted"/>
<reference evidence="3 4" key="1">
    <citation type="submission" date="2020-08" db="EMBL/GenBank/DDBJ databases">
        <title>Above-ground endophytic microbial communities from plants in different locations in the United States.</title>
        <authorList>
            <person name="Frank C."/>
        </authorList>
    </citation>
    <scope>NUCLEOTIDE SEQUENCE [LARGE SCALE GENOMIC DNA]</scope>
    <source>
        <strain evidence="3 4">WP4_2_2</strain>
    </source>
</reference>
<dbReference type="CDD" id="cd00397">
    <property type="entry name" value="DNA_BRE_C"/>
    <property type="match status" value="1"/>
</dbReference>
<dbReference type="Pfam" id="PF00589">
    <property type="entry name" value="Phage_integrase"/>
    <property type="match status" value="1"/>
</dbReference>
<evidence type="ECO:0000313" key="3">
    <source>
        <dbReference type="EMBL" id="MBB6106525.1"/>
    </source>
</evidence>
<dbReference type="Proteomes" id="UP000571554">
    <property type="component" value="Unassembled WGS sequence"/>
</dbReference>
<gene>
    <name evidence="3" type="ORF">F4827_006400</name>
</gene>
<dbReference type="InterPro" id="IPR011010">
    <property type="entry name" value="DNA_brk_join_enz"/>
</dbReference>
<comment type="caution">
    <text evidence="3">The sequence shown here is derived from an EMBL/GenBank/DDBJ whole genome shotgun (WGS) entry which is preliminary data.</text>
</comment>
<dbReference type="GO" id="GO:0015074">
    <property type="term" value="P:DNA integration"/>
    <property type="evidence" value="ECO:0007669"/>
    <property type="project" value="InterPro"/>
</dbReference>
<accession>A0A7W9U5V2</accession>
<sequence>MRGRSRLFARIADSPAVVDNSYSVYLPPMIPEHDWRNAPLQTFRLWQETDATGATRRPFSVRSIVQHVAMFERFVRHLARSEVSIVTFGPEHLESFLAELETHCAPGTSTPLRYAKLLDRVCRHLVETGVREDNPASLRAQQSAWPVDEPTPLFLDSVADARLQDLVSCGFAGDARATRNAAVVALLLATGITSAEIRRVRRGDVCLVGARPHTTVRAHGARAERIVTVAQFALAPLQAWMDSTTGDSTELLFALHAATGSFCEETLWRAVHEALDEIGFKGGDRSPRVLRNTFARRQLLAGRTNADVSRLLGLSSSRTVIRLRATIANAPVQT</sequence>
<feature type="domain" description="Tyr recombinase" evidence="2">
    <location>
        <begin position="148"/>
        <end position="334"/>
    </location>
</feature>
<dbReference type="GO" id="GO:0006310">
    <property type="term" value="P:DNA recombination"/>
    <property type="evidence" value="ECO:0007669"/>
    <property type="project" value="UniProtKB-KW"/>
</dbReference>
<name>A0A7W9U5V2_9BURK</name>